<name>A0A9D4FH85_DREPO</name>
<comment type="caution">
    <text evidence="1">The sequence shown here is derived from an EMBL/GenBank/DDBJ whole genome shotgun (WGS) entry which is preliminary data.</text>
</comment>
<keyword evidence="2" id="KW-1185">Reference proteome</keyword>
<dbReference type="Proteomes" id="UP000828390">
    <property type="component" value="Unassembled WGS sequence"/>
</dbReference>
<organism evidence="1 2">
    <name type="scientific">Dreissena polymorpha</name>
    <name type="common">Zebra mussel</name>
    <name type="synonym">Mytilus polymorpha</name>
    <dbReference type="NCBI Taxonomy" id="45954"/>
    <lineage>
        <taxon>Eukaryota</taxon>
        <taxon>Metazoa</taxon>
        <taxon>Spiralia</taxon>
        <taxon>Lophotrochozoa</taxon>
        <taxon>Mollusca</taxon>
        <taxon>Bivalvia</taxon>
        <taxon>Autobranchia</taxon>
        <taxon>Heteroconchia</taxon>
        <taxon>Euheterodonta</taxon>
        <taxon>Imparidentia</taxon>
        <taxon>Neoheterodontei</taxon>
        <taxon>Myida</taxon>
        <taxon>Dreissenoidea</taxon>
        <taxon>Dreissenidae</taxon>
        <taxon>Dreissena</taxon>
    </lineage>
</organism>
<proteinExistence type="predicted"/>
<evidence type="ECO:0000313" key="2">
    <source>
        <dbReference type="Proteomes" id="UP000828390"/>
    </source>
</evidence>
<dbReference type="AlphaFoldDB" id="A0A9D4FH85"/>
<gene>
    <name evidence="1" type="ORF">DPMN_151816</name>
</gene>
<sequence>MTEAVDPLHLTYILPIQATPFEDVDSYEDCLRPGIPEVADLGTHDVKDFFKGNLDVIPAQMNNGDFRGVVKQDGHFYVLAQVSPACSPVTMPSNLLCESWHISSDIEL</sequence>
<dbReference type="EMBL" id="JAIWYP010000007">
    <property type="protein sequence ID" value="KAH3798222.1"/>
    <property type="molecule type" value="Genomic_DNA"/>
</dbReference>
<protein>
    <submittedName>
        <fullName evidence="1">Uncharacterized protein</fullName>
    </submittedName>
</protein>
<reference evidence="1" key="1">
    <citation type="journal article" date="2019" name="bioRxiv">
        <title>The Genome of the Zebra Mussel, Dreissena polymorpha: A Resource for Invasive Species Research.</title>
        <authorList>
            <person name="McCartney M.A."/>
            <person name="Auch B."/>
            <person name="Kono T."/>
            <person name="Mallez S."/>
            <person name="Zhang Y."/>
            <person name="Obille A."/>
            <person name="Becker A."/>
            <person name="Abrahante J.E."/>
            <person name="Garbe J."/>
            <person name="Badalamenti J.P."/>
            <person name="Herman A."/>
            <person name="Mangelson H."/>
            <person name="Liachko I."/>
            <person name="Sullivan S."/>
            <person name="Sone E.D."/>
            <person name="Koren S."/>
            <person name="Silverstein K.A.T."/>
            <person name="Beckman K.B."/>
            <person name="Gohl D.M."/>
        </authorList>
    </citation>
    <scope>NUCLEOTIDE SEQUENCE</scope>
    <source>
        <strain evidence="1">Duluth1</strain>
        <tissue evidence="1">Whole animal</tissue>
    </source>
</reference>
<accession>A0A9D4FH85</accession>
<reference evidence="1" key="2">
    <citation type="submission" date="2020-11" db="EMBL/GenBank/DDBJ databases">
        <authorList>
            <person name="McCartney M.A."/>
            <person name="Auch B."/>
            <person name="Kono T."/>
            <person name="Mallez S."/>
            <person name="Becker A."/>
            <person name="Gohl D.M."/>
            <person name="Silverstein K.A.T."/>
            <person name="Koren S."/>
            <person name="Bechman K.B."/>
            <person name="Herman A."/>
            <person name="Abrahante J.E."/>
            <person name="Garbe J."/>
        </authorList>
    </citation>
    <scope>NUCLEOTIDE SEQUENCE</scope>
    <source>
        <strain evidence="1">Duluth1</strain>
        <tissue evidence="1">Whole animal</tissue>
    </source>
</reference>
<evidence type="ECO:0000313" key="1">
    <source>
        <dbReference type="EMBL" id="KAH3798222.1"/>
    </source>
</evidence>